<dbReference type="Gene3D" id="1.20.120.920">
    <property type="entry name" value="CRISPR-associated endonuclease Cas1, C-terminal domain"/>
    <property type="match status" value="1"/>
</dbReference>
<proteinExistence type="inferred from homology"/>
<evidence type="ECO:0000313" key="10">
    <source>
        <dbReference type="Proteomes" id="UP000033220"/>
    </source>
</evidence>
<keyword evidence="8" id="KW-0464">Manganese</keyword>
<protein>
    <recommendedName>
        <fullName evidence="8">CRISPR-associated endonuclease Cas1</fullName>
        <ecNumber evidence="8">3.1.-.-</ecNumber>
    </recommendedName>
</protein>
<keyword evidence="2 8" id="KW-0479">Metal-binding</keyword>
<comment type="similarity">
    <text evidence="8">Belongs to the CRISPR-associated endonuclease Cas1 family.</text>
</comment>
<evidence type="ECO:0000256" key="2">
    <source>
        <dbReference type="ARBA" id="ARBA00022723"/>
    </source>
</evidence>
<dbReference type="EC" id="3.1.-.-" evidence="8"/>
<dbReference type="HOGENOM" id="CLU_077904_0_0_5"/>
<evidence type="ECO:0000256" key="8">
    <source>
        <dbReference type="HAMAP-Rule" id="MF_01470"/>
    </source>
</evidence>
<dbReference type="Pfam" id="PF01867">
    <property type="entry name" value="Cas_Cas1"/>
    <property type="match status" value="2"/>
</dbReference>
<evidence type="ECO:0000256" key="7">
    <source>
        <dbReference type="ARBA" id="ARBA00023125"/>
    </source>
</evidence>
<accession>H6SIV7</accession>
<keyword evidence="10" id="KW-1185">Reference proteome</keyword>
<dbReference type="InterPro" id="IPR050646">
    <property type="entry name" value="Cas1"/>
</dbReference>
<evidence type="ECO:0000313" key="9">
    <source>
        <dbReference type="EMBL" id="CCG07922.1"/>
    </source>
</evidence>
<dbReference type="RefSeq" id="WP_014414561.1">
    <property type="nucleotide sequence ID" value="NC_017059.1"/>
</dbReference>
<dbReference type="STRING" id="1150469.RSPPHO_01296"/>
<evidence type="ECO:0000256" key="4">
    <source>
        <dbReference type="ARBA" id="ARBA00022801"/>
    </source>
</evidence>
<dbReference type="GO" id="GO:0016787">
    <property type="term" value="F:hydrolase activity"/>
    <property type="evidence" value="ECO:0007669"/>
    <property type="project" value="UniProtKB-KW"/>
</dbReference>
<dbReference type="GO" id="GO:0043571">
    <property type="term" value="P:maintenance of CRISPR repeat elements"/>
    <property type="evidence" value="ECO:0007669"/>
    <property type="project" value="UniProtKB-UniRule"/>
</dbReference>
<dbReference type="GO" id="GO:0003677">
    <property type="term" value="F:DNA binding"/>
    <property type="evidence" value="ECO:0007669"/>
    <property type="project" value="UniProtKB-KW"/>
</dbReference>
<organism evidence="9 10">
    <name type="scientific">Pararhodospirillum photometricum DSM 122</name>
    <dbReference type="NCBI Taxonomy" id="1150469"/>
    <lineage>
        <taxon>Bacteria</taxon>
        <taxon>Pseudomonadati</taxon>
        <taxon>Pseudomonadota</taxon>
        <taxon>Alphaproteobacteria</taxon>
        <taxon>Rhodospirillales</taxon>
        <taxon>Rhodospirillaceae</taxon>
        <taxon>Pararhodospirillum</taxon>
    </lineage>
</organism>
<dbReference type="EMBL" id="HE663493">
    <property type="protein sequence ID" value="CCG07922.1"/>
    <property type="molecule type" value="Genomic_DNA"/>
</dbReference>
<dbReference type="PATRIC" id="fig|1150469.3.peg.1462"/>
<keyword evidence="4 8" id="KW-0378">Hydrolase</keyword>
<evidence type="ECO:0000256" key="1">
    <source>
        <dbReference type="ARBA" id="ARBA00022722"/>
    </source>
</evidence>
<comment type="subunit">
    <text evidence="8">Homodimer, forms a heterotetramer with a Cas2 homodimer.</text>
</comment>
<evidence type="ECO:0000256" key="6">
    <source>
        <dbReference type="ARBA" id="ARBA00023118"/>
    </source>
</evidence>
<dbReference type="PANTHER" id="PTHR34353:SF3">
    <property type="entry name" value="CRISPR-ASSOCIATED ENDONUCLEASE CAS1"/>
    <property type="match status" value="1"/>
</dbReference>
<sequence length="283" mass="31395">MLKGRLGLEKARIPHKSRHGLVYLEYCRLSIDNGSLTLRYDESGEEAELPYQAVSAILLGPGTTITHDAIRHLSAHGTAFMAVGSEGTRLYTAPPLFERSADLAHKQAVYFASDTTRLMVALRMYEKRFGERPRVSSLDALRGMEAQRIKRSYELLAAQEKIDWKGRHFDRGAPEAADLPNQAINHAVTALEAAVAIGVAATGTVPQLGFLHEAPGIAWTLDLCDLYRTTVTVPLAFRAVREINEGRHPNQRLERVVRLMMARALTRSSLIDTVIDDIKEILA</sequence>
<keyword evidence="1 8" id="KW-0540">Nuclease</keyword>
<dbReference type="Gene3D" id="3.100.10.20">
    <property type="entry name" value="CRISPR-associated endonuclease Cas1, N-terminal domain"/>
    <property type="match status" value="1"/>
</dbReference>
<name>H6SIV7_PARPM</name>
<feature type="binding site" evidence="8">
    <location>
        <position position="145"/>
    </location>
    <ligand>
        <name>Mn(2+)</name>
        <dbReference type="ChEBI" id="CHEBI:29035"/>
    </ligand>
</feature>
<dbReference type="HAMAP" id="MF_01470">
    <property type="entry name" value="Cas1"/>
    <property type="match status" value="1"/>
</dbReference>
<dbReference type="InterPro" id="IPR019851">
    <property type="entry name" value="CRISPR-assoc_Cas1_ECOLI"/>
</dbReference>
<dbReference type="NCBIfam" id="TIGR03638">
    <property type="entry name" value="cas1_ECOLI"/>
    <property type="match status" value="1"/>
</dbReference>
<comment type="cofactor">
    <cofactor evidence="8">
        <name>Mg(2+)</name>
        <dbReference type="ChEBI" id="CHEBI:18420"/>
    </cofactor>
    <cofactor evidence="8">
        <name>Mn(2+)</name>
        <dbReference type="ChEBI" id="CHEBI:29035"/>
    </cofactor>
</comment>
<dbReference type="AlphaFoldDB" id="H6SIV7"/>
<dbReference type="PANTHER" id="PTHR34353">
    <property type="entry name" value="CRISPR-ASSOCIATED ENDONUCLEASE CAS1 1"/>
    <property type="match status" value="1"/>
</dbReference>
<evidence type="ECO:0000256" key="3">
    <source>
        <dbReference type="ARBA" id="ARBA00022759"/>
    </source>
</evidence>
<feature type="binding site" evidence="8">
    <location>
        <position position="225"/>
    </location>
    <ligand>
        <name>Mn(2+)</name>
        <dbReference type="ChEBI" id="CHEBI:29035"/>
    </ligand>
</feature>
<dbReference type="OrthoDB" id="9777847at2"/>
<feature type="binding site" evidence="8">
    <location>
        <position position="212"/>
    </location>
    <ligand>
        <name>Mn(2+)</name>
        <dbReference type="ChEBI" id="CHEBI:29035"/>
    </ligand>
</feature>
<keyword evidence="5 8" id="KW-0460">Magnesium</keyword>
<dbReference type="KEGG" id="rpm:RSPPHO_01296"/>
<keyword evidence="6 8" id="KW-0051">Antiviral defense</keyword>
<dbReference type="Proteomes" id="UP000033220">
    <property type="component" value="Chromosome DSM 122"/>
</dbReference>
<evidence type="ECO:0000256" key="5">
    <source>
        <dbReference type="ARBA" id="ARBA00022842"/>
    </source>
</evidence>
<dbReference type="GO" id="GO:0051607">
    <property type="term" value="P:defense response to virus"/>
    <property type="evidence" value="ECO:0007669"/>
    <property type="project" value="UniProtKB-UniRule"/>
</dbReference>
<dbReference type="InterPro" id="IPR042211">
    <property type="entry name" value="CRISPR-assoc_Cas1_N"/>
</dbReference>
<keyword evidence="3 8" id="KW-0255">Endonuclease</keyword>
<comment type="function">
    <text evidence="8">CRISPR (clustered regularly interspaced short palindromic repeat), is an adaptive immune system that provides protection against mobile genetic elements (viruses, transposable elements and conjugative plasmids). CRISPR clusters contain spacers, sequences complementary to antecedent mobile elements, and target invading nucleic acids. CRISPR clusters are transcribed and processed into CRISPR RNA (crRNA). Acts as a dsDNA endonuclease. Involved in the integration of spacer DNA into the CRISPR cassette.</text>
</comment>
<gene>
    <name evidence="8 9" type="primary">cas1</name>
    <name evidence="9" type="ORF">RSPPHO_01296</name>
</gene>
<dbReference type="GO" id="GO:0004520">
    <property type="term" value="F:DNA endonuclease activity"/>
    <property type="evidence" value="ECO:0007669"/>
    <property type="project" value="InterPro"/>
</dbReference>
<reference evidence="9 10" key="1">
    <citation type="submission" date="2012-02" db="EMBL/GenBank/DDBJ databases">
        <title>Shotgun genome sequence of Phaeospirillum photometricum DSM 122.</title>
        <authorList>
            <person name="Duquesne K."/>
            <person name="Sturgis J."/>
        </authorList>
    </citation>
    <scope>NUCLEOTIDE SEQUENCE [LARGE SCALE GENOMIC DNA]</scope>
    <source>
        <strain evidence="10">DSM122</strain>
    </source>
</reference>
<dbReference type="GO" id="GO:0046872">
    <property type="term" value="F:metal ion binding"/>
    <property type="evidence" value="ECO:0007669"/>
    <property type="project" value="UniProtKB-UniRule"/>
</dbReference>
<dbReference type="eggNOG" id="COG1518">
    <property type="taxonomic scope" value="Bacteria"/>
</dbReference>
<keyword evidence="7 8" id="KW-0238">DNA-binding</keyword>
<dbReference type="InterPro" id="IPR002729">
    <property type="entry name" value="CRISPR-assoc_Cas1"/>
</dbReference>
<dbReference type="InterPro" id="IPR042206">
    <property type="entry name" value="CRISPR-assoc_Cas1_C"/>
</dbReference>